<dbReference type="GO" id="GO:0006412">
    <property type="term" value="P:translation"/>
    <property type="evidence" value="ECO:0007669"/>
    <property type="project" value="InterPro"/>
</dbReference>
<evidence type="ECO:0000256" key="1">
    <source>
        <dbReference type="ARBA" id="ARBA00006242"/>
    </source>
</evidence>
<evidence type="ECO:0000256" key="3">
    <source>
        <dbReference type="ARBA" id="ARBA00023274"/>
    </source>
</evidence>
<proteinExistence type="inferred from homology"/>
<evidence type="ECO:0000256" key="4">
    <source>
        <dbReference type="ARBA" id="ARBA00035256"/>
    </source>
</evidence>
<feature type="non-terminal residue" evidence="8">
    <location>
        <position position="1"/>
    </location>
</feature>
<organism evidence="8">
    <name type="scientific">Campylobacter jejuni</name>
    <dbReference type="NCBI Taxonomy" id="197"/>
    <lineage>
        <taxon>Bacteria</taxon>
        <taxon>Pseudomonadati</taxon>
        <taxon>Campylobacterota</taxon>
        <taxon>Epsilonproteobacteria</taxon>
        <taxon>Campylobacterales</taxon>
        <taxon>Campylobacteraceae</taxon>
        <taxon>Campylobacter</taxon>
    </lineage>
</organism>
<feature type="compositionally biased region" description="Acidic residues" evidence="7">
    <location>
        <begin position="193"/>
        <end position="206"/>
    </location>
</feature>
<dbReference type="PANTHER" id="PTHR12534">
    <property type="entry name" value="30S RIBOSOMAL PROTEIN S2 PROKARYOTIC AND ORGANELLAR"/>
    <property type="match status" value="1"/>
</dbReference>
<dbReference type="CDD" id="cd01425">
    <property type="entry name" value="RPS2"/>
    <property type="match status" value="1"/>
</dbReference>
<keyword evidence="2 6" id="KW-0689">Ribosomal protein</keyword>
<feature type="compositionally biased region" description="Basic and acidic residues" evidence="7">
    <location>
        <begin position="166"/>
        <end position="192"/>
    </location>
</feature>
<dbReference type="InterPro" id="IPR023591">
    <property type="entry name" value="Ribosomal_uS2_flav_dom_sf"/>
</dbReference>
<dbReference type="GO" id="GO:0003735">
    <property type="term" value="F:structural constituent of ribosome"/>
    <property type="evidence" value="ECO:0007669"/>
    <property type="project" value="InterPro"/>
</dbReference>
<dbReference type="PANTHER" id="PTHR12534:SF0">
    <property type="entry name" value="SMALL RIBOSOMAL SUBUNIT PROTEIN US2M"/>
    <property type="match status" value="1"/>
</dbReference>
<feature type="region of interest" description="Disordered" evidence="7">
    <location>
        <begin position="166"/>
        <end position="206"/>
    </location>
</feature>
<evidence type="ECO:0000256" key="5">
    <source>
        <dbReference type="ARBA" id="ARBA00035518"/>
    </source>
</evidence>
<dbReference type="InterPro" id="IPR001865">
    <property type="entry name" value="Ribosomal_uS2"/>
</dbReference>
<protein>
    <recommendedName>
        <fullName evidence="4">Small ribosomal subunit protein uS2</fullName>
    </recommendedName>
    <alternativeName>
        <fullName evidence="5">30S ribosomal protein S2</fullName>
    </alternativeName>
</protein>
<dbReference type="GO" id="GO:0022627">
    <property type="term" value="C:cytosolic small ribosomal subunit"/>
    <property type="evidence" value="ECO:0007669"/>
    <property type="project" value="TreeGrafter"/>
</dbReference>
<comment type="similarity">
    <text evidence="1 6">Belongs to the universal ribosomal protein uS2 family.</text>
</comment>
<dbReference type="Pfam" id="PF00318">
    <property type="entry name" value="Ribosomal_S2"/>
    <property type="match status" value="1"/>
</dbReference>
<accession>A0A5T0UIF1</accession>
<dbReference type="FunFam" id="1.10.287.610:FF:000001">
    <property type="entry name" value="30S ribosomal protein S2"/>
    <property type="match status" value="1"/>
</dbReference>
<dbReference type="Gene3D" id="1.10.287.610">
    <property type="entry name" value="Helix hairpin bin"/>
    <property type="match status" value="1"/>
</dbReference>
<evidence type="ECO:0000256" key="6">
    <source>
        <dbReference type="RuleBase" id="RU003631"/>
    </source>
</evidence>
<dbReference type="InterPro" id="IPR005706">
    <property type="entry name" value="Ribosomal_uS2_bac/mit/plastid"/>
</dbReference>
<name>A0A5T0UIF1_CAMJU</name>
<dbReference type="PRINTS" id="PR00395">
    <property type="entry name" value="RIBOSOMALS2"/>
</dbReference>
<dbReference type="SUPFAM" id="SSF52313">
    <property type="entry name" value="Ribosomal protein S2"/>
    <property type="match status" value="1"/>
</dbReference>
<dbReference type="EMBL" id="AACFVE010000093">
    <property type="protein sequence ID" value="EAK3904120.1"/>
    <property type="molecule type" value="Genomic_DNA"/>
</dbReference>
<keyword evidence="3 6" id="KW-0687">Ribonucleoprotein</keyword>
<evidence type="ECO:0000313" key="8">
    <source>
        <dbReference type="EMBL" id="EAK3904120.1"/>
    </source>
</evidence>
<evidence type="ECO:0000256" key="7">
    <source>
        <dbReference type="SAM" id="MobiDB-lite"/>
    </source>
</evidence>
<reference evidence="8" key="1">
    <citation type="submission" date="2018-06" db="EMBL/GenBank/DDBJ databases">
        <authorList>
            <consortium name="PulseNet: The National Subtyping Network for Foodborne Disease Surveillance"/>
            <person name="Tarr C.L."/>
            <person name="Trees E."/>
            <person name="Katz L.S."/>
            <person name="Carleton-Romer H.A."/>
            <person name="Stroika S."/>
            <person name="Kucerova Z."/>
            <person name="Roache K.F."/>
            <person name="Sabol A.L."/>
            <person name="Besser J."/>
            <person name="Gerner-Smidt P."/>
        </authorList>
    </citation>
    <scope>NUCLEOTIDE SEQUENCE</scope>
    <source>
        <strain evidence="8">PNUSAC003301</strain>
    </source>
</reference>
<dbReference type="Gene3D" id="3.40.50.10490">
    <property type="entry name" value="Glucose-6-phosphate isomerase like protein, domain 1"/>
    <property type="match status" value="1"/>
</dbReference>
<dbReference type="InterPro" id="IPR018130">
    <property type="entry name" value="Ribosomal_uS2_CS"/>
</dbReference>
<comment type="caution">
    <text evidence="8">The sequence shown here is derived from an EMBL/GenBank/DDBJ whole genome shotgun (WGS) entry which is preliminary data.</text>
</comment>
<evidence type="ECO:0000256" key="2">
    <source>
        <dbReference type="ARBA" id="ARBA00022980"/>
    </source>
</evidence>
<sequence length="206" mass="23160">AAAEGKTILFVGTKKQAGGAIKEYAEKCGMPYVNHRWLGGMMTNFGTIRQSIRKLEVIEKMEEDGSIKLLTKKEALMLTRKKEKLLAYLGGIRYMKTQPDMIFVIDTVKEKIAVQEANRLRIPVVAPLDTNCDPDLVTYPIPGNDDAIRSVQLFCQEMAEAINEGKALREQDGEALANEEKEITDEEKKEVLDEAMSEEDFGEEQE</sequence>
<gene>
    <name evidence="8" type="primary">rpsB</name>
    <name evidence="8" type="ORF">CW563_08555</name>
</gene>
<dbReference type="PROSITE" id="PS00963">
    <property type="entry name" value="RIBOSOMAL_S2_2"/>
    <property type="match status" value="1"/>
</dbReference>
<dbReference type="AlphaFoldDB" id="A0A5T0UIF1"/>
<dbReference type="HAMAP" id="MF_00291_B">
    <property type="entry name" value="Ribosomal_uS2_B"/>
    <property type="match status" value="1"/>
</dbReference>
<dbReference type="NCBIfam" id="TIGR01011">
    <property type="entry name" value="rpsB_bact"/>
    <property type="match status" value="1"/>
</dbReference>